<dbReference type="InterPro" id="IPR023231">
    <property type="entry name" value="GSKIP_dom_sf"/>
</dbReference>
<sequence>MSDSEEGPSGAKPPSQAENGTGEAEAGTDDRACTNGKEESPEVAVGDGEGVGLVEVQDAAFPIKIQVPGVELFELQVRCRELAQSLLQALGEREETCQRTCYSLQLQGAALDPLSELGAVEGLAPGAVLRLIDEPYSLRDARVHVARLQELLRSLDPHDALHGRAGRSLSFLASVASGGCQEEAVPGSSGVKPRRPGCDPADCPPPGHILPGSKDRPLLPLQPGSADSKAAPCLLALALSRWSPPPGNRKLQGDLLYLSVRTVEGRRADITSCPRGFYINQSTPEEFHPQAASPSLLSHSLSDLLAQLSPAFKRGFTALLRKRLQLHPLERIGTPYQTYSWTAPSIVHSTEWDSCCWEEQAPGQTRDWNEELQASRELPQTSLAQRLLRDRALFKVTSDFVSTAVRGAVAVIDGGAAPLNPSEDPRLHVFLWGGVFLSLAGEGGSLGGERAARAVPRLDLAGVQAYSGAQGLHALSTALLDYRGYRLSAQALVPGLLEREGDNRVCYGGSDSGRDPVATRRFLELLGMAAKPLRIQRHRVLQPSGSETTLYTSADCKGLVGNDGRYYILDLFKTFPPDLNFLPQGEGEGEGEGEGWPPGYTSLGFPREFPHKLCRLRPELVESFIQHKYTQFMNLVMERMQESQEKKHDDSGEGVKGVSPKDADPRGVDAVRAACRDVGSVSNIVFEIRFNPDASEPGVRIPDSEGEALRLQRQLLREAAVFLVTVQIPAFVSDCLHQLTVPVDGATLTEALHQRGINLRYMGRIAELISQSENKQRLQHVYVRTGKQKSTLPAIQMITEKSQGVELSSLSAAVSHFLNCLLCSCPCPAAPASVVEPGWRRRSQAGRQTEISTRAGAADRRLGGANVDSTTCSVEFKIKALTPDIL</sequence>
<name>A0ABR0ZFP0_HUSHU</name>
<evidence type="ECO:0000256" key="1">
    <source>
        <dbReference type="SAM" id="MobiDB-lite"/>
    </source>
</evidence>
<dbReference type="Pfam" id="PF15044">
    <property type="entry name" value="CLU_N"/>
    <property type="match status" value="1"/>
</dbReference>
<comment type="caution">
    <text evidence="3">The sequence shown here is derived from an EMBL/GenBank/DDBJ whole genome shotgun (WGS) entry which is preliminary data.</text>
</comment>
<organism evidence="3 4">
    <name type="scientific">Huso huso</name>
    <name type="common">Beluga</name>
    <name type="synonym">Acipenser huso</name>
    <dbReference type="NCBI Taxonomy" id="61971"/>
    <lineage>
        <taxon>Eukaryota</taxon>
        <taxon>Metazoa</taxon>
        <taxon>Chordata</taxon>
        <taxon>Craniata</taxon>
        <taxon>Vertebrata</taxon>
        <taxon>Euteleostomi</taxon>
        <taxon>Actinopterygii</taxon>
        <taxon>Chondrostei</taxon>
        <taxon>Acipenseriformes</taxon>
        <taxon>Acipenseridae</taxon>
        <taxon>Huso</taxon>
    </lineage>
</organism>
<dbReference type="InterPro" id="IPR027523">
    <property type="entry name" value="CLU_prot"/>
</dbReference>
<proteinExistence type="predicted"/>
<protein>
    <submittedName>
        <fullName evidence="3">Clustered mitochondria protein-like protein</fullName>
    </submittedName>
</protein>
<dbReference type="SUPFAM" id="SSF103107">
    <property type="entry name" value="Hypothetical protein c14orf129, hspc210"/>
    <property type="match status" value="1"/>
</dbReference>
<feature type="domain" description="Clu" evidence="2">
    <location>
        <begin position="341"/>
        <end position="582"/>
    </location>
</feature>
<dbReference type="InterPro" id="IPR025697">
    <property type="entry name" value="CLU_dom"/>
</dbReference>
<feature type="region of interest" description="Disordered" evidence="1">
    <location>
        <begin position="1"/>
        <end position="46"/>
    </location>
</feature>
<evidence type="ECO:0000313" key="3">
    <source>
        <dbReference type="EMBL" id="KAK6483623.1"/>
    </source>
</evidence>
<feature type="compositionally biased region" description="Basic and acidic residues" evidence="1">
    <location>
        <begin position="28"/>
        <end position="40"/>
    </location>
</feature>
<feature type="region of interest" description="Disordered" evidence="1">
    <location>
        <begin position="640"/>
        <end position="666"/>
    </location>
</feature>
<accession>A0ABR0ZFP0</accession>
<dbReference type="PANTHER" id="PTHR12601:SF41">
    <property type="entry name" value="CLUSTERED MITOCHONDRIA PROTEIN HOMOLOG"/>
    <property type="match status" value="1"/>
</dbReference>
<dbReference type="Pfam" id="PF13236">
    <property type="entry name" value="CLU"/>
    <property type="match status" value="1"/>
</dbReference>
<dbReference type="Pfam" id="PF12807">
    <property type="entry name" value="eIF3_p135"/>
    <property type="match status" value="1"/>
</dbReference>
<dbReference type="InterPro" id="IPR028275">
    <property type="entry name" value="CLU_N"/>
</dbReference>
<evidence type="ECO:0000259" key="2">
    <source>
        <dbReference type="PROSITE" id="PS51823"/>
    </source>
</evidence>
<reference evidence="3 4" key="1">
    <citation type="submission" date="2021-05" db="EMBL/GenBank/DDBJ databases">
        <authorList>
            <person name="Zahm M."/>
            <person name="Klopp C."/>
            <person name="Cabau C."/>
            <person name="Kuhl H."/>
            <person name="Suciu R."/>
            <person name="Ciorpac M."/>
            <person name="Holostenco D."/>
            <person name="Gessner J."/>
            <person name="Wuertz S."/>
            <person name="Hohne C."/>
            <person name="Stock M."/>
            <person name="Gislard M."/>
            <person name="Lluch J."/>
            <person name="Milhes M."/>
            <person name="Lampietro C."/>
            <person name="Lopez Roques C."/>
            <person name="Donnadieu C."/>
            <person name="Du K."/>
            <person name="Schartl M."/>
            <person name="Guiguen Y."/>
        </authorList>
    </citation>
    <scope>NUCLEOTIDE SEQUENCE [LARGE SCALE GENOMIC DNA]</scope>
    <source>
        <strain evidence="3">Hh-F2</strain>
        <tissue evidence="3">Blood</tissue>
    </source>
</reference>
<dbReference type="PROSITE" id="PS51823">
    <property type="entry name" value="CLU"/>
    <property type="match status" value="1"/>
</dbReference>
<dbReference type="InterPro" id="IPR033646">
    <property type="entry name" value="CLU-central"/>
</dbReference>
<dbReference type="Gene3D" id="3.30.2280.10">
    <property type="entry name" value="Hypothetical protein (hspc210)"/>
    <property type="match status" value="1"/>
</dbReference>
<evidence type="ECO:0000313" key="4">
    <source>
        <dbReference type="Proteomes" id="UP001369086"/>
    </source>
</evidence>
<gene>
    <name evidence="3" type="ORF">HHUSO_G15160</name>
</gene>
<keyword evidence="4" id="KW-1185">Reference proteome</keyword>
<dbReference type="CDD" id="cd15466">
    <property type="entry name" value="CLU-central"/>
    <property type="match status" value="1"/>
</dbReference>
<dbReference type="PANTHER" id="PTHR12601">
    <property type="entry name" value="EUKARYOTIC TRANSLATION INITIATION FACTOR 3 SUBUNIT EIF-3"/>
    <property type="match status" value="1"/>
</dbReference>
<dbReference type="EMBL" id="JAHFZB010000012">
    <property type="protein sequence ID" value="KAK6483623.1"/>
    <property type="molecule type" value="Genomic_DNA"/>
</dbReference>
<dbReference type="Proteomes" id="UP001369086">
    <property type="component" value="Unassembled WGS sequence"/>
</dbReference>